<protein>
    <submittedName>
        <fullName evidence="2">Uncharacterized protein</fullName>
    </submittedName>
</protein>
<feature type="region of interest" description="Disordered" evidence="1">
    <location>
        <begin position="121"/>
        <end position="160"/>
    </location>
</feature>
<dbReference type="AlphaFoldDB" id="V5B1I2"/>
<dbReference type="Proteomes" id="UP000017861">
    <property type="component" value="Unassembled WGS sequence"/>
</dbReference>
<name>V5B1I2_TRYCR</name>
<dbReference type="VEuPathDB" id="TriTrypDB:TCDM_11008"/>
<proteinExistence type="predicted"/>
<evidence type="ECO:0000313" key="2">
    <source>
        <dbReference type="EMBL" id="ESS61414.1"/>
    </source>
</evidence>
<dbReference type="EMBL" id="AYLP01000291">
    <property type="protein sequence ID" value="ESS61414.1"/>
    <property type="molecule type" value="Genomic_DNA"/>
</dbReference>
<sequence>MVVFSSKHVNITFIHNSCWPSHIYFCCLSRTDFLQYLCVLGILQHFLWLVIRCVRDNLRCNAGKDAVLILRALRLGNGKHITPHFQKTGSTQRFHSFLIISDVLPLKLWKRQRLLHTINDSSPTSTAAAHHYDEEEQHRGSKHTPGHVGPLPLTLSSFPPPSAGSGHAATVVCAGCHHCSNT</sequence>
<organism evidence="2 3">
    <name type="scientific">Trypanosoma cruzi Dm28c</name>
    <dbReference type="NCBI Taxonomy" id="1416333"/>
    <lineage>
        <taxon>Eukaryota</taxon>
        <taxon>Discoba</taxon>
        <taxon>Euglenozoa</taxon>
        <taxon>Kinetoplastea</taxon>
        <taxon>Metakinetoplastina</taxon>
        <taxon>Trypanosomatida</taxon>
        <taxon>Trypanosomatidae</taxon>
        <taxon>Trypanosoma</taxon>
        <taxon>Schizotrypanum</taxon>
    </lineage>
</organism>
<evidence type="ECO:0000313" key="3">
    <source>
        <dbReference type="Proteomes" id="UP000017861"/>
    </source>
</evidence>
<accession>V5B1I2</accession>
<feature type="compositionally biased region" description="Basic and acidic residues" evidence="1">
    <location>
        <begin position="130"/>
        <end position="139"/>
    </location>
</feature>
<evidence type="ECO:0000256" key="1">
    <source>
        <dbReference type="SAM" id="MobiDB-lite"/>
    </source>
</evidence>
<comment type="caution">
    <text evidence="2">The sequence shown here is derived from an EMBL/GenBank/DDBJ whole genome shotgun (WGS) entry which is preliminary data.</text>
</comment>
<gene>
    <name evidence="2" type="ORF">TCDM_11008</name>
</gene>
<reference evidence="2 3" key="1">
    <citation type="journal article" date="2014" name="Genome Announc.">
        <title>Trypanosoma cruzi Clone Dm28c Draft Genome Sequence.</title>
        <authorList>
            <person name="Grisard E.C."/>
            <person name="Teixeira S.M."/>
            <person name="de Almeida L.G."/>
            <person name="Stoco P.H."/>
            <person name="Gerber A.L."/>
            <person name="Talavera-Lopez C."/>
            <person name="Lima O.C."/>
            <person name="Andersson B."/>
            <person name="de Vasconcelos A.T."/>
        </authorList>
    </citation>
    <scope>NUCLEOTIDE SEQUENCE [LARGE SCALE GENOMIC DNA]</scope>
    <source>
        <strain evidence="2 3">Dm28c</strain>
    </source>
</reference>